<gene>
    <name evidence="1" type="ORF">F383_18095</name>
</gene>
<keyword evidence="2" id="KW-1185">Reference proteome</keyword>
<sequence>MLSQTCLTLALVSMPMQVPDMSYTGLNILRPMHVPNKSYTGSYAMADACPRHVLH</sequence>
<name>A0A0B0NF07_GOSAR</name>
<reference evidence="2" key="1">
    <citation type="submission" date="2014-09" db="EMBL/GenBank/DDBJ databases">
        <authorList>
            <person name="Mudge J."/>
            <person name="Ramaraj T."/>
            <person name="Lindquist I.E."/>
            <person name="Bharti A.K."/>
            <person name="Sundararajan A."/>
            <person name="Cameron C.T."/>
            <person name="Woodward J.E."/>
            <person name="May G.D."/>
            <person name="Brubaker C."/>
            <person name="Broadhvest J."/>
            <person name="Wilkins T.A."/>
        </authorList>
    </citation>
    <scope>NUCLEOTIDE SEQUENCE</scope>
    <source>
        <strain evidence="2">cv. AKA8401</strain>
    </source>
</reference>
<dbReference type="EMBL" id="KN399027">
    <property type="protein sequence ID" value="KHG13158.1"/>
    <property type="molecule type" value="Genomic_DNA"/>
</dbReference>
<proteinExistence type="predicted"/>
<evidence type="ECO:0000313" key="1">
    <source>
        <dbReference type="EMBL" id="KHG13158.1"/>
    </source>
</evidence>
<dbReference type="Proteomes" id="UP000032142">
    <property type="component" value="Unassembled WGS sequence"/>
</dbReference>
<organism evidence="1 2">
    <name type="scientific">Gossypium arboreum</name>
    <name type="common">Tree cotton</name>
    <name type="synonym">Gossypium nanking</name>
    <dbReference type="NCBI Taxonomy" id="29729"/>
    <lineage>
        <taxon>Eukaryota</taxon>
        <taxon>Viridiplantae</taxon>
        <taxon>Streptophyta</taxon>
        <taxon>Embryophyta</taxon>
        <taxon>Tracheophyta</taxon>
        <taxon>Spermatophyta</taxon>
        <taxon>Magnoliopsida</taxon>
        <taxon>eudicotyledons</taxon>
        <taxon>Gunneridae</taxon>
        <taxon>Pentapetalae</taxon>
        <taxon>rosids</taxon>
        <taxon>malvids</taxon>
        <taxon>Malvales</taxon>
        <taxon>Malvaceae</taxon>
        <taxon>Malvoideae</taxon>
        <taxon>Gossypium</taxon>
    </lineage>
</organism>
<accession>A0A0B0NF07</accession>
<dbReference type="AlphaFoldDB" id="A0A0B0NF07"/>
<protein>
    <submittedName>
        <fullName evidence="1">Uncharacterized protein</fullName>
    </submittedName>
</protein>
<evidence type="ECO:0000313" key="2">
    <source>
        <dbReference type="Proteomes" id="UP000032142"/>
    </source>
</evidence>